<proteinExistence type="inferred from homology"/>
<dbReference type="AlphaFoldDB" id="A0A4V1RLK0"/>
<evidence type="ECO:0000313" key="4">
    <source>
        <dbReference type="Proteomes" id="UP000291838"/>
    </source>
</evidence>
<evidence type="ECO:0000259" key="2">
    <source>
        <dbReference type="Pfam" id="PF00582"/>
    </source>
</evidence>
<feature type="domain" description="UspA" evidence="2">
    <location>
        <begin position="9"/>
        <end position="143"/>
    </location>
</feature>
<feature type="domain" description="UspA" evidence="2">
    <location>
        <begin position="155"/>
        <end position="287"/>
    </location>
</feature>
<dbReference type="PANTHER" id="PTHR46268:SF6">
    <property type="entry name" value="UNIVERSAL STRESS PROTEIN UP12"/>
    <property type="match status" value="1"/>
</dbReference>
<dbReference type="Gene3D" id="3.40.50.12370">
    <property type="match status" value="1"/>
</dbReference>
<dbReference type="InterPro" id="IPR006015">
    <property type="entry name" value="Universal_stress_UspA"/>
</dbReference>
<dbReference type="PRINTS" id="PR01438">
    <property type="entry name" value="UNVRSLSTRESS"/>
</dbReference>
<dbReference type="Proteomes" id="UP000291838">
    <property type="component" value="Unassembled WGS sequence"/>
</dbReference>
<protein>
    <submittedName>
        <fullName evidence="3">Universal stress protein</fullName>
    </submittedName>
</protein>
<dbReference type="InterPro" id="IPR006016">
    <property type="entry name" value="UspA"/>
</dbReference>
<dbReference type="PANTHER" id="PTHR46268">
    <property type="entry name" value="STRESS RESPONSE PROTEIN NHAX"/>
    <property type="match status" value="1"/>
</dbReference>
<keyword evidence="4" id="KW-1185">Reference proteome</keyword>
<dbReference type="RefSeq" id="WP_129473005.1">
    <property type="nucleotide sequence ID" value="NZ_SDWS01000001.1"/>
</dbReference>
<evidence type="ECO:0000256" key="1">
    <source>
        <dbReference type="ARBA" id="ARBA00008791"/>
    </source>
</evidence>
<evidence type="ECO:0000313" key="3">
    <source>
        <dbReference type="EMBL" id="RYB96052.1"/>
    </source>
</evidence>
<dbReference type="Pfam" id="PF00582">
    <property type="entry name" value="Usp"/>
    <property type="match status" value="2"/>
</dbReference>
<organism evidence="3 4">
    <name type="scientific">Nocardioides glacieisoli</name>
    <dbReference type="NCBI Taxonomy" id="1168730"/>
    <lineage>
        <taxon>Bacteria</taxon>
        <taxon>Bacillati</taxon>
        <taxon>Actinomycetota</taxon>
        <taxon>Actinomycetes</taxon>
        <taxon>Propionibacteriales</taxon>
        <taxon>Nocardioidaceae</taxon>
        <taxon>Nocardioides</taxon>
    </lineage>
</organism>
<accession>A0A4V1RLK0</accession>
<dbReference type="OrthoDB" id="3765568at2"/>
<gene>
    <name evidence="3" type="ORF">EUA06_00160</name>
</gene>
<dbReference type="EMBL" id="SDWS01000001">
    <property type="protein sequence ID" value="RYB96052.1"/>
    <property type="molecule type" value="Genomic_DNA"/>
</dbReference>
<comment type="similarity">
    <text evidence="1">Belongs to the universal stress protein A family.</text>
</comment>
<comment type="caution">
    <text evidence="3">The sequence shown here is derived from an EMBL/GenBank/DDBJ whole genome shotgun (WGS) entry which is preliminary data.</text>
</comment>
<dbReference type="CDD" id="cd00293">
    <property type="entry name" value="USP-like"/>
    <property type="match status" value="1"/>
</dbReference>
<name>A0A4V1RLK0_9ACTN</name>
<reference evidence="3 4" key="1">
    <citation type="submission" date="2019-01" db="EMBL/GenBank/DDBJ databases">
        <title>Novel species of Nocardioides.</title>
        <authorList>
            <person name="Liu Q."/>
            <person name="Xin Y.-H."/>
        </authorList>
    </citation>
    <scope>NUCLEOTIDE SEQUENCE [LARGE SCALE GENOMIC DNA]</scope>
    <source>
        <strain evidence="3 4">HLT3-15</strain>
    </source>
</reference>
<dbReference type="SUPFAM" id="SSF52402">
    <property type="entry name" value="Adenine nucleotide alpha hydrolases-like"/>
    <property type="match status" value="2"/>
</dbReference>
<sequence length="308" mass="32262">MTEQQTNGRPVVVGVGTTEVDSALEYAAEEAVRAGCGLHLVHAVHLMPDGPRGTLVPQADLDMWGRETLDRAVKTAEELVAGAVPVTHELRHGTPVEVLTEIAATARTLVLEHRHLSRVARVVNRTIAGGVAARVHVPVVAVPSGWKRSGGSPVVVAGVDVPERSAEVLSAAVAESRARGAMLTVVHSWAMPVHYEGVPVEPAEHARWTDRSKAEVRAALDALGDESVAIEAEVVVHPGRAIEAILGAAEGADLLVIGRHDPLVPYGSHIGPVARAVLREATCPVLLASPEASRHKAQPAGISGRHGS</sequence>